<dbReference type="GO" id="GO:0005737">
    <property type="term" value="C:cytoplasm"/>
    <property type="evidence" value="ECO:0007669"/>
    <property type="project" value="TreeGrafter"/>
</dbReference>
<dbReference type="InterPro" id="IPR032821">
    <property type="entry name" value="PKS_assoc"/>
</dbReference>
<dbReference type="InterPro" id="IPR016039">
    <property type="entry name" value="Thiolase-like"/>
</dbReference>
<organism evidence="4 5">
    <name type="scientific">Streptococcus troglodytae</name>
    <dbReference type="NCBI Taxonomy" id="1111760"/>
    <lineage>
        <taxon>Bacteria</taxon>
        <taxon>Bacillati</taxon>
        <taxon>Bacillota</taxon>
        <taxon>Bacilli</taxon>
        <taxon>Lactobacillales</taxon>
        <taxon>Streptococcaceae</taxon>
        <taxon>Streptococcus</taxon>
    </lineage>
</organism>
<evidence type="ECO:0000256" key="1">
    <source>
        <dbReference type="ARBA" id="ARBA00022450"/>
    </source>
</evidence>
<dbReference type="Pfam" id="PF16197">
    <property type="entry name" value="KAsynt_C_assoc"/>
    <property type="match status" value="1"/>
</dbReference>
<dbReference type="Proteomes" id="UP000217758">
    <property type="component" value="Chromosome"/>
</dbReference>
<keyword evidence="5" id="KW-1185">Reference proteome</keyword>
<dbReference type="InterPro" id="IPR050091">
    <property type="entry name" value="PKS_NRPS_Biosynth_Enz"/>
</dbReference>
<dbReference type="KEGG" id="strg:SRT_10750"/>
<dbReference type="GO" id="GO:0005886">
    <property type="term" value="C:plasma membrane"/>
    <property type="evidence" value="ECO:0007669"/>
    <property type="project" value="TreeGrafter"/>
</dbReference>
<feature type="domain" description="Polyketide synthase C-terminal extension" evidence="3">
    <location>
        <begin position="18"/>
        <end position="125"/>
    </location>
</feature>
<dbReference type="GO" id="GO:0071770">
    <property type="term" value="P:DIM/DIP cell wall layer assembly"/>
    <property type="evidence" value="ECO:0007669"/>
    <property type="project" value="TreeGrafter"/>
</dbReference>
<dbReference type="GO" id="GO:0004312">
    <property type="term" value="F:fatty acid synthase activity"/>
    <property type="evidence" value="ECO:0007669"/>
    <property type="project" value="TreeGrafter"/>
</dbReference>
<evidence type="ECO:0000256" key="2">
    <source>
        <dbReference type="ARBA" id="ARBA00022553"/>
    </source>
</evidence>
<proteinExistence type="predicted"/>
<reference evidence="4 5" key="1">
    <citation type="journal article" date="2016" name="Microbiol. Immunol.">
        <title>Complete genome sequence of Streptococcus troglodytae TKU31 isolated from the oral cavity of a chimpanzee (Pan troglodytes).</title>
        <authorList>
            <person name="Okamoto M."/>
            <person name="Naito M."/>
            <person name="Miyanohara M."/>
            <person name="Imai S."/>
            <person name="Nomura Y."/>
            <person name="Saito W."/>
            <person name="Momoi Y."/>
            <person name="Takada K."/>
            <person name="Miyabe-Nishiwaki T."/>
            <person name="Tomonaga M."/>
            <person name="Hanada N."/>
        </authorList>
    </citation>
    <scope>NUCLEOTIDE SEQUENCE [LARGE SCALE GENOMIC DNA]</scope>
    <source>
        <strain evidence="5">TKU 31</strain>
    </source>
</reference>
<dbReference type="PANTHER" id="PTHR43775">
    <property type="entry name" value="FATTY ACID SYNTHASE"/>
    <property type="match status" value="1"/>
</dbReference>
<evidence type="ECO:0000259" key="3">
    <source>
        <dbReference type="Pfam" id="PF16197"/>
    </source>
</evidence>
<dbReference type="PANTHER" id="PTHR43775:SF37">
    <property type="entry name" value="SI:DKEY-61P9.11"/>
    <property type="match status" value="1"/>
</dbReference>
<accession>A0A1L7LJJ3</accession>
<keyword evidence="2" id="KW-0597">Phosphoprotein</keyword>
<dbReference type="GO" id="GO:0006633">
    <property type="term" value="P:fatty acid biosynthetic process"/>
    <property type="evidence" value="ECO:0007669"/>
    <property type="project" value="TreeGrafter"/>
</dbReference>
<dbReference type="EMBL" id="AP014612">
    <property type="protein sequence ID" value="BAQ24336.1"/>
    <property type="molecule type" value="Genomic_DNA"/>
</dbReference>
<dbReference type="Gene3D" id="3.40.47.10">
    <property type="match status" value="1"/>
</dbReference>
<sequence>MQMKNKTLVPSIHSDIINSKIDFKNSPFYIQHTTEKWNRPKVMIDGEHVEIPRRAAISSFGAGGTNAHAILEEYTKKDTKRDEVISDDPVIIIISARNEQRLKLYVKSISDWLENKKNTKEDNKFFFAEFKETLLRELAELLGVEDKQIDCAEK</sequence>
<dbReference type="SUPFAM" id="SSF53901">
    <property type="entry name" value="Thiolase-like"/>
    <property type="match status" value="1"/>
</dbReference>
<name>A0A1L7LJJ3_9STRE</name>
<keyword evidence="1" id="KW-0596">Phosphopantetheine</keyword>
<protein>
    <submittedName>
        <fullName evidence="4">Beta-ketoacyl synthase</fullName>
    </submittedName>
</protein>
<evidence type="ECO:0000313" key="5">
    <source>
        <dbReference type="Proteomes" id="UP000217758"/>
    </source>
</evidence>
<evidence type="ECO:0000313" key="4">
    <source>
        <dbReference type="EMBL" id="BAQ24336.1"/>
    </source>
</evidence>
<dbReference type="AlphaFoldDB" id="A0A1L7LJJ3"/>
<gene>
    <name evidence="4" type="ORF">SRT_10750</name>
</gene>